<dbReference type="PROSITE" id="PS50240">
    <property type="entry name" value="TRYPSIN_DOM"/>
    <property type="match status" value="1"/>
</dbReference>
<dbReference type="EMBL" id="JAUCMV010000005">
    <property type="protein sequence ID" value="KAK0398971.1"/>
    <property type="molecule type" value="Genomic_DNA"/>
</dbReference>
<keyword evidence="3" id="KW-0720">Serine protease</keyword>
<evidence type="ECO:0000313" key="7">
    <source>
        <dbReference type="Proteomes" id="UP001175271"/>
    </source>
</evidence>
<gene>
    <name evidence="6" type="ORF">QR680_002838</name>
</gene>
<dbReference type="Pfam" id="PF00089">
    <property type="entry name" value="Trypsin"/>
    <property type="match status" value="1"/>
</dbReference>
<dbReference type="InterPro" id="IPR043504">
    <property type="entry name" value="Peptidase_S1_PA_chymotrypsin"/>
</dbReference>
<dbReference type="SUPFAM" id="SSF50494">
    <property type="entry name" value="Trypsin-like serine proteases"/>
    <property type="match status" value="1"/>
</dbReference>
<feature type="chain" id="PRO_5041277221" description="Peptidase S1 domain-containing protein" evidence="4">
    <location>
        <begin position="16"/>
        <end position="293"/>
    </location>
</feature>
<keyword evidence="7" id="KW-1185">Reference proteome</keyword>
<dbReference type="Gene3D" id="2.40.10.10">
    <property type="entry name" value="Trypsin-like serine proteases"/>
    <property type="match status" value="1"/>
</dbReference>
<keyword evidence="3" id="KW-0645">Protease</keyword>
<dbReference type="InterPro" id="IPR009003">
    <property type="entry name" value="Peptidase_S1_PA"/>
</dbReference>
<name>A0AA39LIH8_9BILA</name>
<dbReference type="SMART" id="SM00020">
    <property type="entry name" value="Tryp_SPc"/>
    <property type="match status" value="1"/>
</dbReference>
<sequence length="293" mass="31921">MKLILLALVAGVSVAVPLLQGPAELIFGGEPAQPGQFPFFAFYIYERFLSHGFSGCGGVVIAPRYVLTAAHCTHRMLVPADGLFGLVDMKQRDASFVQRIWISDYHTPETNRNGRETHDDIAILELEEPIVQNEYVQPIKILRDDAAFIQSGNVTIVGFGQYKYDENHRLLSSNKLLHTVVPIADHKFCVDAWAEHSKNDSAPLVINNNQICCGSEGKGIGGGDSGGPMLVKANDQWVVIGVASFGTSTHDLKDQQQIIPGVFNRVSPYCDFIANATKNAVECVDLPLASVPS</sequence>
<dbReference type="InterPro" id="IPR001314">
    <property type="entry name" value="Peptidase_S1A"/>
</dbReference>
<dbReference type="InterPro" id="IPR018114">
    <property type="entry name" value="TRYPSIN_HIS"/>
</dbReference>
<reference evidence="6" key="1">
    <citation type="submission" date="2023-06" db="EMBL/GenBank/DDBJ databases">
        <title>Genomic analysis of the entomopathogenic nematode Steinernema hermaphroditum.</title>
        <authorList>
            <person name="Schwarz E.M."/>
            <person name="Heppert J.K."/>
            <person name="Baniya A."/>
            <person name="Schwartz H.T."/>
            <person name="Tan C.-H."/>
            <person name="Antoshechkin I."/>
            <person name="Sternberg P.W."/>
            <person name="Goodrich-Blair H."/>
            <person name="Dillman A.R."/>
        </authorList>
    </citation>
    <scope>NUCLEOTIDE SEQUENCE</scope>
    <source>
        <strain evidence="6">PS9179</strain>
        <tissue evidence="6">Whole animal</tissue>
    </source>
</reference>
<dbReference type="CDD" id="cd00190">
    <property type="entry name" value="Tryp_SPc"/>
    <property type="match status" value="1"/>
</dbReference>
<evidence type="ECO:0000256" key="2">
    <source>
        <dbReference type="ARBA" id="ARBA00024195"/>
    </source>
</evidence>
<accession>A0AA39LIH8</accession>
<dbReference type="InterPro" id="IPR001254">
    <property type="entry name" value="Trypsin_dom"/>
</dbReference>
<evidence type="ECO:0000256" key="4">
    <source>
        <dbReference type="SAM" id="SignalP"/>
    </source>
</evidence>
<dbReference type="InterPro" id="IPR033116">
    <property type="entry name" value="TRYPSIN_SER"/>
</dbReference>
<feature type="domain" description="Peptidase S1" evidence="5">
    <location>
        <begin position="26"/>
        <end position="278"/>
    </location>
</feature>
<proteinExistence type="inferred from homology"/>
<comment type="similarity">
    <text evidence="2">Belongs to the peptidase S1 family. CLIP subfamily.</text>
</comment>
<evidence type="ECO:0000256" key="3">
    <source>
        <dbReference type="RuleBase" id="RU363034"/>
    </source>
</evidence>
<evidence type="ECO:0000256" key="1">
    <source>
        <dbReference type="ARBA" id="ARBA00023157"/>
    </source>
</evidence>
<dbReference type="PROSITE" id="PS00134">
    <property type="entry name" value="TRYPSIN_HIS"/>
    <property type="match status" value="1"/>
</dbReference>
<organism evidence="6 7">
    <name type="scientific">Steinernema hermaphroditum</name>
    <dbReference type="NCBI Taxonomy" id="289476"/>
    <lineage>
        <taxon>Eukaryota</taxon>
        <taxon>Metazoa</taxon>
        <taxon>Ecdysozoa</taxon>
        <taxon>Nematoda</taxon>
        <taxon>Chromadorea</taxon>
        <taxon>Rhabditida</taxon>
        <taxon>Tylenchina</taxon>
        <taxon>Panagrolaimomorpha</taxon>
        <taxon>Strongyloidoidea</taxon>
        <taxon>Steinernematidae</taxon>
        <taxon>Steinernema</taxon>
    </lineage>
</organism>
<evidence type="ECO:0000259" key="5">
    <source>
        <dbReference type="PROSITE" id="PS50240"/>
    </source>
</evidence>
<keyword evidence="3" id="KW-0378">Hydrolase</keyword>
<keyword evidence="4" id="KW-0732">Signal</keyword>
<dbReference type="PRINTS" id="PR00722">
    <property type="entry name" value="CHYMOTRYPSIN"/>
</dbReference>
<dbReference type="PROSITE" id="PS00135">
    <property type="entry name" value="TRYPSIN_SER"/>
    <property type="match status" value="1"/>
</dbReference>
<protein>
    <recommendedName>
        <fullName evidence="5">Peptidase S1 domain-containing protein</fullName>
    </recommendedName>
</protein>
<dbReference type="InterPro" id="IPR051487">
    <property type="entry name" value="Ser/Thr_Proteases_Immune/Dev"/>
</dbReference>
<evidence type="ECO:0000313" key="6">
    <source>
        <dbReference type="EMBL" id="KAK0398971.1"/>
    </source>
</evidence>
<dbReference type="PANTHER" id="PTHR24256">
    <property type="entry name" value="TRYPTASE-RELATED"/>
    <property type="match status" value="1"/>
</dbReference>
<feature type="signal peptide" evidence="4">
    <location>
        <begin position="1"/>
        <end position="15"/>
    </location>
</feature>
<dbReference type="GO" id="GO:0006508">
    <property type="term" value="P:proteolysis"/>
    <property type="evidence" value="ECO:0007669"/>
    <property type="project" value="UniProtKB-KW"/>
</dbReference>
<keyword evidence="1" id="KW-1015">Disulfide bond</keyword>
<dbReference type="GO" id="GO:0004252">
    <property type="term" value="F:serine-type endopeptidase activity"/>
    <property type="evidence" value="ECO:0007669"/>
    <property type="project" value="InterPro"/>
</dbReference>
<comment type="caution">
    <text evidence="6">The sequence shown here is derived from an EMBL/GenBank/DDBJ whole genome shotgun (WGS) entry which is preliminary data.</text>
</comment>
<dbReference type="AlphaFoldDB" id="A0AA39LIH8"/>
<dbReference type="Proteomes" id="UP001175271">
    <property type="component" value="Unassembled WGS sequence"/>
</dbReference>